<proteinExistence type="predicted"/>
<evidence type="ECO:0000256" key="1">
    <source>
        <dbReference type="SAM" id="MobiDB-lite"/>
    </source>
</evidence>
<gene>
    <name evidence="2" type="ORF">LCGC14_2684650</name>
</gene>
<dbReference type="EMBL" id="LAZR01047423">
    <property type="protein sequence ID" value="KKK94258.1"/>
    <property type="molecule type" value="Genomic_DNA"/>
</dbReference>
<dbReference type="AlphaFoldDB" id="A0A0F8ZK99"/>
<sequence length="372" mass="40457">MTKPWEYRPKSEELQDRAAFRFRAATSGFQRLAMRSLRQRGIDPAILSPSRALEDNEPGTDNDQFKRTVKRLTGMGMEPDEAVKQVRRYLGVTASRVNKGMVRPRTPVQPGLDAAQQGVTQPPVPFRARYDDKSEEAIQQFRSDLTEEGYEPWMIDAQLRGQIRLATLITETRTSFPTKTPPGTTIESIALERLNNEMGDLLVKATPKPEKGLFSKVVSVAFKPFQLVMEGTAVLGGVEREQVPQLSEEVLPLALTGTGAVIGQLEKTPAGGPLYRNPRTGKTAFEEGAEISRPVVQRGQEIVGEPFEQVGKAGIPIVSTVSAEVSEGIRSQIVEDIATEVINPAALALVAPFALQAASGLRGVAAAEALVS</sequence>
<feature type="region of interest" description="Disordered" evidence="1">
    <location>
        <begin position="102"/>
        <end position="123"/>
    </location>
</feature>
<accession>A0A0F8ZK99</accession>
<comment type="caution">
    <text evidence="2">The sequence shown here is derived from an EMBL/GenBank/DDBJ whole genome shotgun (WGS) entry which is preliminary data.</text>
</comment>
<protein>
    <submittedName>
        <fullName evidence="2">Uncharacterized protein</fullName>
    </submittedName>
</protein>
<reference evidence="2" key="1">
    <citation type="journal article" date="2015" name="Nature">
        <title>Complex archaea that bridge the gap between prokaryotes and eukaryotes.</title>
        <authorList>
            <person name="Spang A."/>
            <person name="Saw J.H."/>
            <person name="Jorgensen S.L."/>
            <person name="Zaremba-Niedzwiedzka K."/>
            <person name="Martijn J."/>
            <person name="Lind A.E."/>
            <person name="van Eijk R."/>
            <person name="Schleper C."/>
            <person name="Guy L."/>
            <person name="Ettema T.J."/>
        </authorList>
    </citation>
    <scope>NUCLEOTIDE SEQUENCE</scope>
</reference>
<feature type="non-terminal residue" evidence="2">
    <location>
        <position position="372"/>
    </location>
</feature>
<name>A0A0F8ZK99_9ZZZZ</name>
<evidence type="ECO:0000313" key="2">
    <source>
        <dbReference type="EMBL" id="KKK94258.1"/>
    </source>
</evidence>
<organism evidence="2">
    <name type="scientific">marine sediment metagenome</name>
    <dbReference type="NCBI Taxonomy" id="412755"/>
    <lineage>
        <taxon>unclassified sequences</taxon>
        <taxon>metagenomes</taxon>
        <taxon>ecological metagenomes</taxon>
    </lineage>
</organism>